<dbReference type="RefSeq" id="WP_169589707.1">
    <property type="nucleotide sequence ID" value="NZ_VCQU01000006.1"/>
</dbReference>
<comment type="caution">
    <text evidence="2">The sequence shown here is derived from an EMBL/GenBank/DDBJ whole genome shotgun (WGS) entry which is preliminary data.</text>
</comment>
<accession>A0A848KH78</accession>
<dbReference type="Proteomes" id="UP000535543">
    <property type="component" value="Unassembled WGS sequence"/>
</dbReference>
<dbReference type="SUPFAM" id="SSF50800">
    <property type="entry name" value="PK beta-barrel domain-like"/>
    <property type="match status" value="1"/>
</dbReference>
<evidence type="ECO:0000313" key="2">
    <source>
        <dbReference type="EMBL" id="NMN97126.1"/>
    </source>
</evidence>
<proteinExistence type="predicted"/>
<dbReference type="InterPro" id="IPR005302">
    <property type="entry name" value="MoCF_Sase_C"/>
</dbReference>
<reference evidence="2 3" key="2">
    <citation type="submission" date="2020-06" db="EMBL/GenBank/DDBJ databases">
        <title>Antribacter stalactiti gen. nov., sp. nov., a new member of the family Nacardiaceae isolated from a cave.</title>
        <authorList>
            <person name="Kim I.S."/>
        </authorList>
    </citation>
    <scope>NUCLEOTIDE SEQUENCE [LARGE SCALE GENOMIC DNA]</scope>
    <source>
        <strain evidence="2 3">YC2-7</strain>
    </source>
</reference>
<dbReference type="PANTHER" id="PTHR30212:SF2">
    <property type="entry name" value="PROTEIN YIIM"/>
    <property type="match status" value="1"/>
</dbReference>
<protein>
    <submittedName>
        <fullName evidence="2">MOSC domain-containing protein</fullName>
    </submittedName>
</protein>
<dbReference type="InterPro" id="IPR052353">
    <property type="entry name" value="Benzoxazolinone_Detox_Enz"/>
</dbReference>
<dbReference type="GO" id="GO:0030151">
    <property type="term" value="F:molybdenum ion binding"/>
    <property type="evidence" value="ECO:0007669"/>
    <property type="project" value="InterPro"/>
</dbReference>
<reference evidence="2 3" key="1">
    <citation type="submission" date="2019-05" db="EMBL/GenBank/DDBJ databases">
        <authorList>
            <person name="Lee S.D."/>
        </authorList>
    </citation>
    <scope>NUCLEOTIDE SEQUENCE [LARGE SCALE GENOMIC DNA]</scope>
    <source>
        <strain evidence="2 3">YC2-7</strain>
    </source>
</reference>
<evidence type="ECO:0000259" key="1">
    <source>
        <dbReference type="PROSITE" id="PS51340"/>
    </source>
</evidence>
<name>A0A848KH78_9NOCA</name>
<dbReference type="AlphaFoldDB" id="A0A848KH78"/>
<gene>
    <name evidence="2" type="ORF">FGL95_18965</name>
</gene>
<dbReference type="Gene3D" id="2.40.33.20">
    <property type="entry name" value="PK beta-barrel domain-like"/>
    <property type="match status" value="1"/>
</dbReference>
<dbReference type="PROSITE" id="PS51340">
    <property type="entry name" value="MOSC"/>
    <property type="match status" value="1"/>
</dbReference>
<sequence length="211" mass="23300">MSGRVDAVCIVHADLPSPRPVGVTSIDKRPRPGRHAVDPMGLVDDHVCDTDHHGGVDQAVYAYAEEEAARWSSEIEKPVPAGWFGENLRVSGIAVTDAVIGQRWHLDNVVLEVTAPRIPCATFQRWTDEEHWVRRFTLRSDVGAYLRVVEPGTIGAGDTIDIGYTPEHGVTVRDLFVGTDLDRLIRLETEPSLSAKVRGKISHILERAGKR</sequence>
<organism evidence="2 3">
    <name type="scientific">Antrihabitans stalactiti</name>
    <dbReference type="NCBI Taxonomy" id="2584121"/>
    <lineage>
        <taxon>Bacteria</taxon>
        <taxon>Bacillati</taxon>
        <taxon>Actinomycetota</taxon>
        <taxon>Actinomycetes</taxon>
        <taxon>Mycobacteriales</taxon>
        <taxon>Nocardiaceae</taxon>
        <taxon>Antrihabitans</taxon>
    </lineage>
</organism>
<feature type="domain" description="MOSC" evidence="1">
    <location>
        <begin position="29"/>
        <end position="163"/>
    </location>
</feature>
<keyword evidence="3" id="KW-1185">Reference proteome</keyword>
<dbReference type="GO" id="GO:0003824">
    <property type="term" value="F:catalytic activity"/>
    <property type="evidence" value="ECO:0007669"/>
    <property type="project" value="InterPro"/>
</dbReference>
<dbReference type="GO" id="GO:0030170">
    <property type="term" value="F:pyridoxal phosphate binding"/>
    <property type="evidence" value="ECO:0007669"/>
    <property type="project" value="InterPro"/>
</dbReference>
<dbReference type="Pfam" id="PF03473">
    <property type="entry name" value="MOSC"/>
    <property type="match status" value="1"/>
</dbReference>
<dbReference type="PANTHER" id="PTHR30212">
    <property type="entry name" value="PROTEIN YIIM"/>
    <property type="match status" value="1"/>
</dbReference>
<dbReference type="EMBL" id="VCQU01000006">
    <property type="protein sequence ID" value="NMN97126.1"/>
    <property type="molecule type" value="Genomic_DNA"/>
</dbReference>
<dbReference type="InterPro" id="IPR011037">
    <property type="entry name" value="Pyrv_Knase-like_insert_dom_sf"/>
</dbReference>
<evidence type="ECO:0000313" key="3">
    <source>
        <dbReference type="Proteomes" id="UP000535543"/>
    </source>
</evidence>